<dbReference type="EMBL" id="JBDODL010003382">
    <property type="protein sequence ID" value="MES1922671.1"/>
    <property type="molecule type" value="Genomic_DNA"/>
</dbReference>
<dbReference type="Proteomes" id="UP001439008">
    <property type="component" value="Unassembled WGS sequence"/>
</dbReference>
<reference evidence="1 2" key="1">
    <citation type="journal article" date="2024" name="BMC Biol.">
        <title>Comparative genomics of Ascetosporea gives new insight into the evolutionary basis for animal parasitism in Rhizaria.</title>
        <authorList>
            <person name="Hiltunen Thoren M."/>
            <person name="Onut-Brannstrom I."/>
            <person name="Alfjorden A."/>
            <person name="Peckova H."/>
            <person name="Swords F."/>
            <person name="Hooper C."/>
            <person name="Holzer A.S."/>
            <person name="Bass D."/>
            <person name="Burki F."/>
        </authorList>
    </citation>
    <scope>NUCLEOTIDE SEQUENCE [LARGE SCALE GENOMIC DNA]</scope>
    <source>
        <strain evidence="1">20-A016</strain>
    </source>
</reference>
<evidence type="ECO:0000313" key="1">
    <source>
        <dbReference type="EMBL" id="MES1922671.1"/>
    </source>
</evidence>
<comment type="caution">
    <text evidence="1">The sequence shown here is derived from an EMBL/GenBank/DDBJ whole genome shotgun (WGS) entry which is preliminary data.</text>
</comment>
<gene>
    <name evidence="1" type="ORF">MHBO_004191</name>
</gene>
<protein>
    <submittedName>
        <fullName evidence="1">Uncharacterized protein</fullName>
    </submittedName>
</protein>
<proteinExistence type="predicted"/>
<name>A0ABV2ASM3_9EUKA</name>
<organism evidence="1 2">
    <name type="scientific">Bonamia ostreae</name>
    <dbReference type="NCBI Taxonomy" id="126728"/>
    <lineage>
        <taxon>Eukaryota</taxon>
        <taxon>Sar</taxon>
        <taxon>Rhizaria</taxon>
        <taxon>Endomyxa</taxon>
        <taxon>Ascetosporea</taxon>
        <taxon>Haplosporida</taxon>
        <taxon>Bonamia</taxon>
    </lineage>
</organism>
<sequence>MPKMLLEFENGVIKWKFSGGIKIGSAFVFNKKFKPRVFFDKEQMVLSYFNNEEGKIFDQIIPYSAVAACTVFNILLSFGNLL</sequence>
<keyword evidence="2" id="KW-1185">Reference proteome</keyword>
<accession>A0ABV2ASM3</accession>
<evidence type="ECO:0000313" key="2">
    <source>
        <dbReference type="Proteomes" id="UP001439008"/>
    </source>
</evidence>